<evidence type="ECO:0000313" key="6">
    <source>
        <dbReference type="Proteomes" id="UP000451233"/>
    </source>
</evidence>
<proteinExistence type="predicted"/>
<evidence type="ECO:0000256" key="1">
    <source>
        <dbReference type="ARBA" id="ARBA00023015"/>
    </source>
</evidence>
<keyword evidence="2" id="KW-0238">DNA-binding</keyword>
<dbReference type="InterPro" id="IPR010982">
    <property type="entry name" value="Lambda_DNA-bd_dom_sf"/>
</dbReference>
<evidence type="ECO:0000313" key="5">
    <source>
        <dbReference type="EMBL" id="MXV14980.1"/>
    </source>
</evidence>
<dbReference type="PROSITE" id="PS50932">
    <property type="entry name" value="HTH_LACI_2"/>
    <property type="match status" value="1"/>
</dbReference>
<dbReference type="SUPFAM" id="SSF53822">
    <property type="entry name" value="Periplasmic binding protein-like I"/>
    <property type="match status" value="1"/>
</dbReference>
<evidence type="ECO:0000256" key="2">
    <source>
        <dbReference type="ARBA" id="ARBA00023125"/>
    </source>
</evidence>
<gene>
    <name evidence="5" type="ORF">GS398_06690</name>
</gene>
<dbReference type="InterPro" id="IPR028082">
    <property type="entry name" value="Peripla_BP_I"/>
</dbReference>
<dbReference type="EMBL" id="WVHS01000001">
    <property type="protein sequence ID" value="MXV14980.1"/>
    <property type="molecule type" value="Genomic_DNA"/>
</dbReference>
<name>A0A7K1XVH5_9SPHI</name>
<dbReference type="Gene3D" id="1.10.260.40">
    <property type="entry name" value="lambda repressor-like DNA-binding domains"/>
    <property type="match status" value="1"/>
</dbReference>
<organism evidence="5 6">
    <name type="scientific">Hufsiella ginkgonis</name>
    <dbReference type="NCBI Taxonomy" id="2695274"/>
    <lineage>
        <taxon>Bacteria</taxon>
        <taxon>Pseudomonadati</taxon>
        <taxon>Bacteroidota</taxon>
        <taxon>Sphingobacteriia</taxon>
        <taxon>Sphingobacteriales</taxon>
        <taxon>Sphingobacteriaceae</taxon>
        <taxon>Hufsiella</taxon>
    </lineage>
</organism>
<dbReference type="Gene3D" id="3.40.50.2300">
    <property type="match status" value="2"/>
</dbReference>
<keyword evidence="6" id="KW-1185">Reference proteome</keyword>
<dbReference type="SMART" id="SM00354">
    <property type="entry name" value="HTH_LACI"/>
    <property type="match status" value="1"/>
</dbReference>
<comment type="caution">
    <text evidence="5">The sequence shown here is derived from an EMBL/GenBank/DDBJ whole genome shotgun (WGS) entry which is preliminary data.</text>
</comment>
<keyword evidence="1" id="KW-0805">Transcription regulation</keyword>
<accession>A0A7K1XVH5</accession>
<dbReference type="Pfam" id="PF00356">
    <property type="entry name" value="LacI"/>
    <property type="match status" value="1"/>
</dbReference>
<feature type="domain" description="HTH lacI-type" evidence="4">
    <location>
        <begin position="4"/>
        <end position="58"/>
    </location>
</feature>
<dbReference type="PANTHER" id="PTHR30146:SF109">
    <property type="entry name" value="HTH-TYPE TRANSCRIPTIONAL REGULATOR GALS"/>
    <property type="match status" value="1"/>
</dbReference>
<dbReference type="SUPFAM" id="SSF47413">
    <property type="entry name" value="lambda repressor-like DNA-binding domains"/>
    <property type="match status" value="1"/>
</dbReference>
<dbReference type="Pfam" id="PF00532">
    <property type="entry name" value="Peripla_BP_1"/>
    <property type="match status" value="1"/>
</dbReference>
<dbReference type="AlphaFoldDB" id="A0A7K1XVH5"/>
<dbReference type="InterPro" id="IPR000843">
    <property type="entry name" value="HTH_LacI"/>
</dbReference>
<dbReference type="GO" id="GO:0000976">
    <property type="term" value="F:transcription cis-regulatory region binding"/>
    <property type="evidence" value="ECO:0007669"/>
    <property type="project" value="TreeGrafter"/>
</dbReference>
<dbReference type="RefSeq" id="WP_160905914.1">
    <property type="nucleotide sequence ID" value="NZ_WVHS01000001.1"/>
</dbReference>
<dbReference type="InterPro" id="IPR001761">
    <property type="entry name" value="Peripla_BP/Lac1_sug-bd_dom"/>
</dbReference>
<dbReference type="PANTHER" id="PTHR30146">
    <property type="entry name" value="LACI-RELATED TRANSCRIPTIONAL REPRESSOR"/>
    <property type="match status" value="1"/>
</dbReference>
<sequence>MEKVDIKRLARELNLSISTVSRALRDSHEISDSTKKKVFELARQLNYQPNPHASSLREQRTKTIALIIPEVANNFFSLVIDGIESIAAEKGFHVLIYLTHEKTEKEVEFVRQLSNGRVDGILMSVSGLGQSITHLEDLMQKNIPLVFFDRTPDELDVPKIITDDRDSSFRATEHLIQCGCKKIVHVSILRQMSISDKRKQGYLDAINKHGLPEMVLDCSIDEEETYQLIKTCIREQKPDALFASLERLAIAAYYVCGELGLNIPGDLKVLSFSNLQTASLLNPPLTTVTQSAFDMGAAATKQLFRLIKGQEIDERTITIRADLIRRKSTSCD</sequence>
<dbReference type="GO" id="GO:0003700">
    <property type="term" value="F:DNA-binding transcription factor activity"/>
    <property type="evidence" value="ECO:0007669"/>
    <property type="project" value="TreeGrafter"/>
</dbReference>
<keyword evidence="3" id="KW-0804">Transcription</keyword>
<reference evidence="5 6" key="1">
    <citation type="submission" date="2019-11" db="EMBL/GenBank/DDBJ databases">
        <title>Pedobacter sp. HMF7056 Genome sequencing and assembly.</title>
        <authorList>
            <person name="Kang H."/>
            <person name="Kim H."/>
            <person name="Joh K."/>
        </authorList>
    </citation>
    <scope>NUCLEOTIDE SEQUENCE [LARGE SCALE GENOMIC DNA]</scope>
    <source>
        <strain evidence="5 6">HMF7056</strain>
    </source>
</reference>
<evidence type="ECO:0000259" key="4">
    <source>
        <dbReference type="PROSITE" id="PS50932"/>
    </source>
</evidence>
<evidence type="ECO:0000256" key="3">
    <source>
        <dbReference type="ARBA" id="ARBA00023163"/>
    </source>
</evidence>
<dbReference type="Proteomes" id="UP000451233">
    <property type="component" value="Unassembled WGS sequence"/>
</dbReference>
<dbReference type="CDD" id="cd06267">
    <property type="entry name" value="PBP1_LacI_sugar_binding-like"/>
    <property type="match status" value="1"/>
</dbReference>
<dbReference type="CDD" id="cd01392">
    <property type="entry name" value="HTH_LacI"/>
    <property type="match status" value="1"/>
</dbReference>
<protein>
    <submittedName>
        <fullName evidence="5">Substrate-binding domain-containing protein</fullName>
    </submittedName>
</protein>